<accession>A0AAW1NBJ3</accession>
<evidence type="ECO:0000256" key="1">
    <source>
        <dbReference type="SAM" id="MobiDB-lite"/>
    </source>
</evidence>
<proteinExistence type="predicted"/>
<gene>
    <name evidence="3" type="ORF">RND81_01G009500</name>
</gene>
<keyword evidence="4" id="KW-1185">Reference proteome</keyword>
<keyword evidence="2" id="KW-0472">Membrane</keyword>
<feature type="transmembrane region" description="Helical" evidence="2">
    <location>
        <begin position="194"/>
        <end position="215"/>
    </location>
</feature>
<reference evidence="3" key="1">
    <citation type="submission" date="2024-03" db="EMBL/GenBank/DDBJ databases">
        <title>WGS assembly of Saponaria officinalis var. Norfolk2.</title>
        <authorList>
            <person name="Jenkins J."/>
            <person name="Shu S."/>
            <person name="Grimwood J."/>
            <person name="Barry K."/>
            <person name="Goodstein D."/>
            <person name="Schmutz J."/>
            <person name="Leebens-Mack J."/>
            <person name="Osbourn A."/>
        </authorList>
    </citation>
    <scope>NUCLEOTIDE SEQUENCE [LARGE SCALE GENOMIC DNA]</scope>
    <source>
        <strain evidence="3">JIC</strain>
    </source>
</reference>
<dbReference type="Proteomes" id="UP001443914">
    <property type="component" value="Unassembled WGS sequence"/>
</dbReference>
<evidence type="ECO:0000313" key="4">
    <source>
        <dbReference type="Proteomes" id="UP001443914"/>
    </source>
</evidence>
<comment type="caution">
    <text evidence="3">The sequence shown here is derived from an EMBL/GenBank/DDBJ whole genome shotgun (WGS) entry which is preliminary data.</text>
</comment>
<name>A0AAW1NBJ3_SAPOF</name>
<dbReference type="EMBL" id="JBDFQZ010000001">
    <property type="protein sequence ID" value="KAK9755207.1"/>
    <property type="molecule type" value="Genomic_DNA"/>
</dbReference>
<organism evidence="3 4">
    <name type="scientific">Saponaria officinalis</name>
    <name type="common">Common soapwort</name>
    <name type="synonym">Lychnis saponaria</name>
    <dbReference type="NCBI Taxonomy" id="3572"/>
    <lineage>
        <taxon>Eukaryota</taxon>
        <taxon>Viridiplantae</taxon>
        <taxon>Streptophyta</taxon>
        <taxon>Embryophyta</taxon>
        <taxon>Tracheophyta</taxon>
        <taxon>Spermatophyta</taxon>
        <taxon>Magnoliopsida</taxon>
        <taxon>eudicotyledons</taxon>
        <taxon>Gunneridae</taxon>
        <taxon>Pentapetalae</taxon>
        <taxon>Caryophyllales</taxon>
        <taxon>Caryophyllaceae</taxon>
        <taxon>Caryophylleae</taxon>
        <taxon>Saponaria</taxon>
    </lineage>
</organism>
<sequence>MNPNSNNFQNNSNNSNNLDLNPDEWRKQMWIEFQRMSSQLSSQLSQNISRNESVTPRLQWAQTFFPTQQSSPNFLPSSYPSQNYDHRQFSSHNLQSRPQNLRPNMQYIIPIQENYPLFSSQVECTEQIANDVDNEEGGDDDDVVETPSLGVQPSNKRVMNKNHFSLAKYEALISSFMQHSQDPTISTNQKKRDLVSGLISIILSVTIFIILSIILSRI</sequence>
<evidence type="ECO:0000256" key="2">
    <source>
        <dbReference type="SAM" id="Phobius"/>
    </source>
</evidence>
<dbReference type="AlphaFoldDB" id="A0AAW1NBJ3"/>
<keyword evidence="2" id="KW-1133">Transmembrane helix</keyword>
<protein>
    <submittedName>
        <fullName evidence="3">Uncharacterized protein</fullName>
    </submittedName>
</protein>
<keyword evidence="2" id="KW-0812">Transmembrane</keyword>
<feature type="region of interest" description="Disordered" evidence="1">
    <location>
        <begin position="1"/>
        <end position="21"/>
    </location>
</feature>
<evidence type="ECO:0000313" key="3">
    <source>
        <dbReference type="EMBL" id="KAK9755207.1"/>
    </source>
</evidence>
<feature type="compositionally biased region" description="Low complexity" evidence="1">
    <location>
        <begin position="1"/>
        <end position="17"/>
    </location>
</feature>